<dbReference type="AlphaFoldDB" id="A0AAQ3UKB4"/>
<gene>
    <name evidence="1" type="ORF">U9M48_039822</name>
</gene>
<dbReference type="PANTHER" id="PTHR46148">
    <property type="entry name" value="CHROMO DOMAIN-CONTAINING PROTEIN"/>
    <property type="match status" value="1"/>
</dbReference>
<dbReference type="Proteomes" id="UP001341281">
    <property type="component" value="Chromosome 09"/>
</dbReference>
<name>A0AAQ3UKB4_PASNO</name>
<proteinExistence type="predicted"/>
<dbReference type="PANTHER" id="PTHR46148:SF57">
    <property type="entry name" value="OS12G0499874 PROTEIN"/>
    <property type="match status" value="1"/>
</dbReference>
<sequence>MENASTDLWRLVPGQVAPREEFGEESSHRMPWNIPAPPSINREAPPHFTLHLTILWPIRYTSQVKMFVKFELNISSSTEGRQIGLRHFKVEEELSLKYFGLLKILAIRSEAVYQLESLARLLDVHNVLHIYQLKKCLKVPEEQILHDELSVQGDLSYAEHTTQIRHKVAEELQETRPKTAPNSPFLPSISLLSSLVAPNPLGRLFTFLLMRE</sequence>
<accession>A0AAQ3UKB4</accession>
<dbReference type="EMBL" id="CP144753">
    <property type="protein sequence ID" value="WVZ93869.1"/>
    <property type="molecule type" value="Genomic_DNA"/>
</dbReference>
<evidence type="ECO:0000313" key="1">
    <source>
        <dbReference type="EMBL" id="WVZ93869.1"/>
    </source>
</evidence>
<organism evidence="1 2">
    <name type="scientific">Paspalum notatum var. saurae</name>
    <dbReference type="NCBI Taxonomy" id="547442"/>
    <lineage>
        <taxon>Eukaryota</taxon>
        <taxon>Viridiplantae</taxon>
        <taxon>Streptophyta</taxon>
        <taxon>Embryophyta</taxon>
        <taxon>Tracheophyta</taxon>
        <taxon>Spermatophyta</taxon>
        <taxon>Magnoliopsida</taxon>
        <taxon>Liliopsida</taxon>
        <taxon>Poales</taxon>
        <taxon>Poaceae</taxon>
        <taxon>PACMAD clade</taxon>
        <taxon>Panicoideae</taxon>
        <taxon>Andropogonodae</taxon>
        <taxon>Paspaleae</taxon>
        <taxon>Paspalinae</taxon>
        <taxon>Paspalum</taxon>
    </lineage>
</organism>
<evidence type="ECO:0000313" key="2">
    <source>
        <dbReference type="Proteomes" id="UP001341281"/>
    </source>
</evidence>
<keyword evidence="2" id="KW-1185">Reference proteome</keyword>
<reference evidence="1 2" key="1">
    <citation type="submission" date="2024-02" db="EMBL/GenBank/DDBJ databases">
        <title>High-quality chromosome-scale genome assembly of Pensacola bahiagrass (Paspalum notatum Flugge var. saurae).</title>
        <authorList>
            <person name="Vega J.M."/>
            <person name="Podio M."/>
            <person name="Orjuela J."/>
            <person name="Siena L.A."/>
            <person name="Pessino S.C."/>
            <person name="Combes M.C."/>
            <person name="Mariac C."/>
            <person name="Albertini E."/>
            <person name="Pupilli F."/>
            <person name="Ortiz J.P.A."/>
            <person name="Leblanc O."/>
        </authorList>
    </citation>
    <scope>NUCLEOTIDE SEQUENCE [LARGE SCALE GENOMIC DNA]</scope>
    <source>
        <strain evidence="1">R1</strain>
        <tissue evidence="1">Leaf</tissue>
    </source>
</reference>
<protein>
    <submittedName>
        <fullName evidence="1">Uncharacterized protein</fullName>
    </submittedName>
</protein>